<comment type="similarity">
    <text evidence="1">Belongs to the cornifelin family.</text>
</comment>
<accession>A0A3S2P726</accession>
<reference evidence="2 3" key="1">
    <citation type="submission" date="2018-11" db="EMBL/GenBank/DDBJ databases">
        <authorList>
            <person name="Lopez-Roques C."/>
            <person name="Donnadieu C."/>
            <person name="Bouchez O."/>
            <person name="Klopp C."/>
            <person name="Cabau C."/>
            <person name="Zahm M."/>
        </authorList>
    </citation>
    <scope>NUCLEOTIDE SEQUENCE [LARGE SCALE GENOMIC DNA]</scope>
    <source>
        <strain evidence="2">RS831</strain>
        <tissue evidence="2">Whole body</tissue>
    </source>
</reference>
<reference evidence="2 3" key="2">
    <citation type="submission" date="2019-01" db="EMBL/GenBank/DDBJ databases">
        <title>A chromosome length genome reference of the Java medaka (oryzias javanicus).</title>
        <authorList>
            <person name="Herpin A."/>
            <person name="Takehana Y."/>
            <person name="Naruse K."/>
            <person name="Ansai S."/>
            <person name="Kawaguchi M."/>
        </authorList>
    </citation>
    <scope>NUCLEOTIDE SEQUENCE [LARGE SCALE GENOMIC DNA]</scope>
    <source>
        <strain evidence="2">RS831</strain>
        <tissue evidence="2">Whole body</tissue>
    </source>
</reference>
<dbReference type="PANTHER" id="PTHR15907">
    <property type="entry name" value="DUF614 FAMILY PROTEIN-RELATED"/>
    <property type="match status" value="1"/>
</dbReference>
<name>A0A3S2P726_ORYJA</name>
<dbReference type="NCBIfam" id="TIGR01571">
    <property type="entry name" value="A_thal_Cys_rich"/>
    <property type="match status" value="1"/>
</dbReference>
<dbReference type="Pfam" id="PF04749">
    <property type="entry name" value="PLAC8"/>
    <property type="match status" value="1"/>
</dbReference>
<protein>
    <recommendedName>
        <fullName evidence="4">Placenta-specific gene 8 protein</fullName>
    </recommendedName>
</protein>
<dbReference type="InterPro" id="IPR006461">
    <property type="entry name" value="PLAC_motif_containing"/>
</dbReference>
<evidence type="ECO:0000256" key="1">
    <source>
        <dbReference type="ARBA" id="ARBA00009024"/>
    </source>
</evidence>
<keyword evidence="3" id="KW-1185">Reference proteome</keyword>
<organism evidence="2 3">
    <name type="scientific">Oryzias javanicus</name>
    <name type="common">Javanese ricefish</name>
    <name type="synonym">Aplocheilus javanicus</name>
    <dbReference type="NCBI Taxonomy" id="123683"/>
    <lineage>
        <taxon>Eukaryota</taxon>
        <taxon>Metazoa</taxon>
        <taxon>Chordata</taxon>
        <taxon>Craniata</taxon>
        <taxon>Vertebrata</taxon>
        <taxon>Euteleostomi</taxon>
        <taxon>Actinopterygii</taxon>
        <taxon>Neopterygii</taxon>
        <taxon>Teleostei</taxon>
        <taxon>Neoteleostei</taxon>
        <taxon>Acanthomorphata</taxon>
        <taxon>Ovalentaria</taxon>
        <taxon>Atherinomorphae</taxon>
        <taxon>Beloniformes</taxon>
        <taxon>Adrianichthyidae</taxon>
        <taxon>Oryziinae</taxon>
        <taxon>Oryzias</taxon>
    </lineage>
</organism>
<evidence type="ECO:0008006" key="4">
    <source>
        <dbReference type="Google" id="ProtNLM"/>
    </source>
</evidence>
<gene>
    <name evidence="2" type="ORF">OJAV_G00123350</name>
</gene>
<dbReference type="AlphaFoldDB" id="A0A3S2P726"/>
<sequence>MLHRKLPPLRLDVARRQRNQTQTVNILPSTSDSLTHGGDQSAGSIPASEFQTGVCDCCDDLGVCCLGCFCYLCLGCSIAGDMGECCVFGTGYPIRSVYRTRYNIQGSMCNDCLVSLFCPVCSTCQLKRDINRRKEQGVF</sequence>
<dbReference type="OrthoDB" id="1045822at2759"/>
<dbReference type="Proteomes" id="UP000283210">
    <property type="component" value="Chromosome 12"/>
</dbReference>
<evidence type="ECO:0000313" key="2">
    <source>
        <dbReference type="EMBL" id="RVE66116.1"/>
    </source>
</evidence>
<dbReference type="EMBL" id="CM012448">
    <property type="protein sequence ID" value="RVE66116.1"/>
    <property type="molecule type" value="Genomic_DNA"/>
</dbReference>
<proteinExistence type="inferred from homology"/>
<evidence type="ECO:0000313" key="3">
    <source>
        <dbReference type="Proteomes" id="UP000283210"/>
    </source>
</evidence>